<dbReference type="EMBL" id="CM026422">
    <property type="protein sequence ID" value="KAG0589040.1"/>
    <property type="molecule type" value="Genomic_DNA"/>
</dbReference>
<protein>
    <recommendedName>
        <fullName evidence="2">F-box domain-containing protein</fullName>
    </recommendedName>
</protein>
<dbReference type="FunFam" id="2.120.10.80:FF:000155">
    <property type="entry name" value="Predicted protein"/>
    <property type="match status" value="1"/>
</dbReference>
<gene>
    <name evidence="3" type="ORF">KC19_2G287200</name>
</gene>
<dbReference type="PROSITE" id="PS50181">
    <property type="entry name" value="FBOX"/>
    <property type="match status" value="1"/>
</dbReference>
<sequence>MPIVAQSGANQDHHPHDDDDDEGESSNNANGILDLDPTLWKNIPHELLEKVHLCLPLVSLARFRSVCRAWNHIVFDEGFIRSRHNFTQKPWIVITSTANSISIYDTGFETWLRLPIPFNATNLHVVAAAGGLLCFSNAWFQWPGMAVLNPVTNSWRRLPPMSTWMITTVGMVYNDTTNSYKILVCGRLEDHSMITEVYDSATGRWAPGGIPSAAKKYGGDTLVWRDGIFYCLTFPFSTLSLIAYDLNPGTWHEVPVTMPSPIMSPSVVVCNSSLLLVGGVEEQDGEFSIQIWELEFQTLVWEEVETMPALLCREFESRMVPSKPFSCFGTGEFLFLTIPSNTAYLPALVYDLKLKTWSWWPSQGFPPQLPEINIGRSSGFSFEPRLHALV</sequence>
<evidence type="ECO:0000313" key="4">
    <source>
        <dbReference type="Proteomes" id="UP000822688"/>
    </source>
</evidence>
<dbReference type="InterPro" id="IPR001810">
    <property type="entry name" value="F-box_dom"/>
</dbReference>
<comment type="caution">
    <text evidence="3">The sequence shown here is derived from an EMBL/GenBank/DDBJ whole genome shotgun (WGS) entry which is preliminary data.</text>
</comment>
<dbReference type="Pfam" id="PF00646">
    <property type="entry name" value="F-box"/>
    <property type="match status" value="1"/>
</dbReference>
<name>A0A8T0IZ88_CERPU</name>
<dbReference type="SMART" id="SM00256">
    <property type="entry name" value="FBOX"/>
    <property type="match status" value="1"/>
</dbReference>
<dbReference type="PANTHER" id="PTHR31672:SF12">
    <property type="entry name" value="F-BOX DOMAIN-CONTAINING PROTEIN"/>
    <property type="match status" value="1"/>
</dbReference>
<dbReference type="InterPro" id="IPR015915">
    <property type="entry name" value="Kelch-typ_b-propeller"/>
</dbReference>
<feature type="region of interest" description="Disordered" evidence="1">
    <location>
        <begin position="1"/>
        <end position="28"/>
    </location>
</feature>
<evidence type="ECO:0000256" key="1">
    <source>
        <dbReference type="SAM" id="MobiDB-lite"/>
    </source>
</evidence>
<dbReference type="InterPro" id="IPR036047">
    <property type="entry name" value="F-box-like_dom_sf"/>
</dbReference>
<dbReference type="Gene3D" id="1.20.1280.50">
    <property type="match status" value="1"/>
</dbReference>
<accession>A0A8T0IZ88</accession>
<dbReference type="PANTHER" id="PTHR31672">
    <property type="entry name" value="BNACNNG10540D PROTEIN"/>
    <property type="match status" value="1"/>
</dbReference>
<dbReference type="InterPro" id="IPR050796">
    <property type="entry name" value="SCF_F-box_component"/>
</dbReference>
<organism evidence="3 4">
    <name type="scientific">Ceratodon purpureus</name>
    <name type="common">Fire moss</name>
    <name type="synonym">Dicranum purpureum</name>
    <dbReference type="NCBI Taxonomy" id="3225"/>
    <lineage>
        <taxon>Eukaryota</taxon>
        <taxon>Viridiplantae</taxon>
        <taxon>Streptophyta</taxon>
        <taxon>Embryophyta</taxon>
        <taxon>Bryophyta</taxon>
        <taxon>Bryophytina</taxon>
        <taxon>Bryopsida</taxon>
        <taxon>Dicranidae</taxon>
        <taxon>Pseudoditrichales</taxon>
        <taxon>Ditrichaceae</taxon>
        <taxon>Ceratodon</taxon>
    </lineage>
</organism>
<dbReference type="InterPro" id="IPR005174">
    <property type="entry name" value="KIB1-4_b-propeller"/>
</dbReference>
<dbReference type="AlphaFoldDB" id="A0A8T0IZ88"/>
<evidence type="ECO:0000313" key="3">
    <source>
        <dbReference type="EMBL" id="KAG0589040.1"/>
    </source>
</evidence>
<dbReference type="Proteomes" id="UP000822688">
    <property type="component" value="Chromosome 2"/>
</dbReference>
<dbReference type="Pfam" id="PF03478">
    <property type="entry name" value="Beta-prop_KIB1-4"/>
    <property type="match status" value="1"/>
</dbReference>
<dbReference type="Gene3D" id="2.120.10.80">
    <property type="entry name" value="Kelch-type beta propeller"/>
    <property type="match status" value="2"/>
</dbReference>
<feature type="domain" description="F-box" evidence="2">
    <location>
        <begin position="37"/>
        <end position="83"/>
    </location>
</feature>
<dbReference type="SUPFAM" id="SSF81383">
    <property type="entry name" value="F-box domain"/>
    <property type="match status" value="1"/>
</dbReference>
<dbReference type="SUPFAM" id="SSF117281">
    <property type="entry name" value="Kelch motif"/>
    <property type="match status" value="1"/>
</dbReference>
<proteinExistence type="predicted"/>
<evidence type="ECO:0000259" key="2">
    <source>
        <dbReference type="PROSITE" id="PS50181"/>
    </source>
</evidence>
<keyword evidence="4" id="KW-1185">Reference proteome</keyword>
<reference evidence="3" key="1">
    <citation type="submission" date="2020-06" db="EMBL/GenBank/DDBJ databases">
        <title>WGS assembly of Ceratodon purpureus strain R40.</title>
        <authorList>
            <person name="Carey S.B."/>
            <person name="Jenkins J."/>
            <person name="Shu S."/>
            <person name="Lovell J.T."/>
            <person name="Sreedasyam A."/>
            <person name="Maumus F."/>
            <person name="Tiley G.P."/>
            <person name="Fernandez-Pozo N."/>
            <person name="Barry K."/>
            <person name="Chen C."/>
            <person name="Wang M."/>
            <person name="Lipzen A."/>
            <person name="Daum C."/>
            <person name="Saski C.A."/>
            <person name="Payton A.C."/>
            <person name="Mcbreen J.C."/>
            <person name="Conrad R.E."/>
            <person name="Kollar L.M."/>
            <person name="Olsson S."/>
            <person name="Huttunen S."/>
            <person name="Landis J.B."/>
            <person name="Wickett N.J."/>
            <person name="Johnson M.G."/>
            <person name="Rensing S.A."/>
            <person name="Grimwood J."/>
            <person name="Schmutz J."/>
            <person name="Mcdaniel S.F."/>
        </authorList>
    </citation>
    <scope>NUCLEOTIDE SEQUENCE</scope>
    <source>
        <strain evidence="3">R40</strain>
    </source>
</reference>